<gene>
    <name evidence="1" type="ORF">M422DRAFT_32023</name>
</gene>
<keyword evidence="2" id="KW-1185">Reference proteome</keyword>
<proteinExistence type="predicted"/>
<accession>A0A0C9V1M0</accession>
<dbReference type="HOGENOM" id="CLU_2967547_0_0_1"/>
<feature type="non-terminal residue" evidence="1">
    <location>
        <position position="60"/>
    </location>
</feature>
<evidence type="ECO:0000313" key="1">
    <source>
        <dbReference type="EMBL" id="KIJ40909.1"/>
    </source>
</evidence>
<dbReference type="EMBL" id="KN837140">
    <property type="protein sequence ID" value="KIJ40909.1"/>
    <property type="molecule type" value="Genomic_DNA"/>
</dbReference>
<name>A0A0C9V1M0_SPHS4</name>
<dbReference type="Proteomes" id="UP000054279">
    <property type="component" value="Unassembled WGS sequence"/>
</dbReference>
<protein>
    <submittedName>
        <fullName evidence="1">Uncharacterized protein</fullName>
    </submittedName>
</protein>
<sequence length="60" mass="7227">MKSKLHFHNHTQSFRTSLHHTHQSRWICLSPQWHLGNTSQTLRFPPLFIRNPQGFHRIVT</sequence>
<organism evidence="1 2">
    <name type="scientific">Sphaerobolus stellatus (strain SS14)</name>
    <dbReference type="NCBI Taxonomy" id="990650"/>
    <lineage>
        <taxon>Eukaryota</taxon>
        <taxon>Fungi</taxon>
        <taxon>Dikarya</taxon>
        <taxon>Basidiomycota</taxon>
        <taxon>Agaricomycotina</taxon>
        <taxon>Agaricomycetes</taxon>
        <taxon>Phallomycetidae</taxon>
        <taxon>Geastrales</taxon>
        <taxon>Sphaerobolaceae</taxon>
        <taxon>Sphaerobolus</taxon>
    </lineage>
</organism>
<evidence type="ECO:0000313" key="2">
    <source>
        <dbReference type="Proteomes" id="UP000054279"/>
    </source>
</evidence>
<reference evidence="1 2" key="1">
    <citation type="submission" date="2014-06" db="EMBL/GenBank/DDBJ databases">
        <title>Evolutionary Origins and Diversification of the Mycorrhizal Mutualists.</title>
        <authorList>
            <consortium name="DOE Joint Genome Institute"/>
            <consortium name="Mycorrhizal Genomics Consortium"/>
            <person name="Kohler A."/>
            <person name="Kuo A."/>
            <person name="Nagy L.G."/>
            <person name="Floudas D."/>
            <person name="Copeland A."/>
            <person name="Barry K.W."/>
            <person name="Cichocki N."/>
            <person name="Veneault-Fourrey C."/>
            <person name="LaButti K."/>
            <person name="Lindquist E.A."/>
            <person name="Lipzen A."/>
            <person name="Lundell T."/>
            <person name="Morin E."/>
            <person name="Murat C."/>
            <person name="Riley R."/>
            <person name="Ohm R."/>
            <person name="Sun H."/>
            <person name="Tunlid A."/>
            <person name="Henrissat B."/>
            <person name="Grigoriev I.V."/>
            <person name="Hibbett D.S."/>
            <person name="Martin F."/>
        </authorList>
    </citation>
    <scope>NUCLEOTIDE SEQUENCE [LARGE SCALE GENOMIC DNA]</scope>
    <source>
        <strain evidence="1 2">SS14</strain>
    </source>
</reference>
<dbReference type="AlphaFoldDB" id="A0A0C9V1M0"/>